<protein>
    <submittedName>
        <fullName evidence="1">Uncharacterized protein</fullName>
    </submittedName>
</protein>
<organism evidence="1 2">
    <name type="scientific">Botrytis paeoniae</name>
    <dbReference type="NCBI Taxonomy" id="278948"/>
    <lineage>
        <taxon>Eukaryota</taxon>
        <taxon>Fungi</taxon>
        <taxon>Dikarya</taxon>
        <taxon>Ascomycota</taxon>
        <taxon>Pezizomycotina</taxon>
        <taxon>Leotiomycetes</taxon>
        <taxon>Helotiales</taxon>
        <taxon>Sclerotiniaceae</taxon>
        <taxon>Botrytis</taxon>
    </lineage>
</organism>
<comment type="caution">
    <text evidence="1">The sequence shown here is derived from an EMBL/GenBank/DDBJ whole genome shotgun (WGS) entry which is preliminary data.</text>
</comment>
<evidence type="ECO:0000313" key="1">
    <source>
        <dbReference type="EMBL" id="TGO20654.1"/>
    </source>
</evidence>
<dbReference type="AlphaFoldDB" id="A0A4Z1F795"/>
<gene>
    <name evidence="1" type="ORF">BPAE_0277g00050</name>
</gene>
<accession>A0A4Z1F795</accession>
<name>A0A4Z1F795_9HELO</name>
<sequence length="77" mass="8362">MRLPCFACIGGTPDNHQDTGYGVEKDSDADSNVDAYAQPFEGTKEIEIEEEEGEFREEKSGGYEGVAEEVDGLWGGV</sequence>
<dbReference type="EMBL" id="PQXI01000276">
    <property type="protein sequence ID" value="TGO20654.1"/>
    <property type="molecule type" value="Genomic_DNA"/>
</dbReference>
<evidence type="ECO:0000313" key="2">
    <source>
        <dbReference type="Proteomes" id="UP000297910"/>
    </source>
</evidence>
<keyword evidence="2" id="KW-1185">Reference proteome</keyword>
<proteinExistence type="predicted"/>
<reference evidence="1 2" key="1">
    <citation type="submission" date="2017-12" db="EMBL/GenBank/DDBJ databases">
        <title>Comparative genomics of Botrytis spp.</title>
        <authorList>
            <person name="Valero-Jimenez C.A."/>
            <person name="Tapia P."/>
            <person name="Veloso J."/>
            <person name="Silva-Moreno E."/>
            <person name="Staats M."/>
            <person name="Valdes J.H."/>
            <person name="Van Kan J.A.L."/>
        </authorList>
    </citation>
    <scope>NUCLEOTIDE SEQUENCE [LARGE SCALE GENOMIC DNA]</scope>
    <source>
        <strain evidence="1 2">Bp0003</strain>
    </source>
</reference>
<dbReference type="Proteomes" id="UP000297910">
    <property type="component" value="Unassembled WGS sequence"/>
</dbReference>